<dbReference type="PANTHER" id="PTHR47271">
    <property type="entry name" value="ARGININE DEIMINASE"/>
    <property type="match status" value="1"/>
</dbReference>
<protein>
    <recommendedName>
        <fullName evidence="2">arginine deiminase</fullName>
        <ecNumber evidence="2">3.5.3.6</ecNumber>
    </recommendedName>
</protein>
<comment type="catalytic activity">
    <reaction evidence="3">
        <text>L-arginine + H2O = L-citrulline + NH4(+)</text>
        <dbReference type="Rhea" id="RHEA:19597"/>
        <dbReference type="ChEBI" id="CHEBI:15377"/>
        <dbReference type="ChEBI" id="CHEBI:28938"/>
        <dbReference type="ChEBI" id="CHEBI:32682"/>
        <dbReference type="ChEBI" id="CHEBI:57743"/>
        <dbReference type="EC" id="3.5.3.6"/>
    </reaction>
</comment>
<evidence type="ECO:0000256" key="3">
    <source>
        <dbReference type="ARBA" id="ARBA00049429"/>
    </source>
</evidence>
<evidence type="ECO:0000313" key="4">
    <source>
        <dbReference type="EMBL" id="CCG00386.1"/>
    </source>
</evidence>
<dbReference type="EC" id="3.5.3.6" evidence="2"/>
<reference evidence="4" key="2">
    <citation type="submission" date="2012-02" db="EMBL/GenBank/DDBJ databases">
        <authorList>
            <person name="Genoscope - CEA"/>
        </authorList>
    </citation>
    <scope>NUCLEOTIDE SEQUENCE</scope>
</reference>
<sequence length="303" mass="34917">MIKIKIENEYSQIKTVILGIANDIGEPPSIFDAYDPRSLYHIKNNSFPNETDLVKNVDSFYNKLLKHNVDVIRPENISDCNQIFTRDLGFVISNIFFMSNIVPARHDEIQGIENIIKKFDVGVIKLPEFMHIEGGDVVLHNDKLFVGTYTDTNYSSLITARTNIESVEYLKKMISNIEIIPIEIKKSNNNIFENTLHLDCCFQTIGRDKAIICPDGFKNKEDYEFLIKFFGKKNVFLANSRESFMLSSNVFVVSPEVIISHSMFKRLNKWLEEKGILVEKVDYSNVSKMSGLFRCSTLPLYRE</sequence>
<comment type="pathway">
    <text evidence="1">Amino-acid degradation; L-arginine degradation via ADI pathway; carbamoyl phosphate from L-arginine: step 1/2.</text>
</comment>
<dbReference type="PANTHER" id="PTHR47271:SF2">
    <property type="entry name" value="ARGININE DEIMINASE"/>
    <property type="match status" value="1"/>
</dbReference>
<organism evidence="4">
    <name type="scientific">uncultured Flavobacteriia bacterium</name>
    <dbReference type="NCBI Taxonomy" id="212695"/>
    <lineage>
        <taxon>Bacteria</taxon>
        <taxon>Pseudomonadati</taxon>
        <taxon>Bacteroidota</taxon>
        <taxon>Flavobacteriia</taxon>
        <taxon>environmental samples</taxon>
    </lineage>
</organism>
<dbReference type="AlphaFoldDB" id="H6RH75"/>
<dbReference type="GO" id="GO:0019546">
    <property type="term" value="P:L-arginine deiminase pathway"/>
    <property type="evidence" value="ECO:0007669"/>
    <property type="project" value="TreeGrafter"/>
</dbReference>
<gene>
    <name evidence="5" type="ORF">VIS_S18_DB-B8_0031</name>
    <name evidence="4" type="ORF">VIS_S18DAB70031</name>
</gene>
<evidence type="ECO:0000256" key="2">
    <source>
        <dbReference type="ARBA" id="ARBA00012171"/>
    </source>
</evidence>
<accession>H6RH75</accession>
<dbReference type="GO" id="GO:0016990">
    <property type="term" value="F:arginine deiminase activity"/>
    <property type="evidence" value="ECO:0007669"/>
    <property type="project" value="UniProtKB-EC"/>
</dbReference>
<dbReference type="Pfam" id="PF19420">
    <property type="entry name" value="DDAH_eukar"/>
    <property type="match status" value="1"/>
</dbReference>
<evidence type="ECO:0000256" key="1">
    <source>
        <dbReference type="ARBA" id="ARBA00005213"/>
    </source>
</evidence>
<evidence type="ECO:0000313" key="5">
    <source>
        <dbReference type="EMBL" id="CCG00426.1"/>
    </source>
</evidence>
<proteinExistence type="predicted"/>
<dbReference type="SUPFAM" id="SSF55909">
    <property type="entry name" value="Pentein"/>
    <property type="match status" value="1"/>
</dbReference>
<name>H6RH75_9BACT</name>
<dbReference type="GO" id="GO:0016740">
    <property type="term" value="F:transferase activity"/>
    <property type="evidence" value="ECO:0007669"/>
    <property type="project" value="UniProtKB-KW"/>
</dbReference>
<dbReference type="Gene3D" id="3.75.10.10">
    <property type="entry name" value="L-arginine/glycine Amidinotransferase, Chain A"/>
    <property type="match status" value="1"/>
</dbReference>
<dbReference type="EMBL" id="FO117607">
    <property type="protein sequence ID" value="CCG00426.1"/>
    <property type="molecule type" value="Genomic_DNA"/>
</dbReference>
<dbReference type="EMBL" id="FO117606">
    <property type="protein sequence ID" value="CCG00386.1"/>
    <property type="molecule type" value="Genomic_DNA"/>
</dbReference>
<reference evidence="4" key="1">
    <citation type="journal article" date="2012" name="Environ. Microbiol.">
        <title>Genomic content of uncultured Bacteroidetes from contrasting oceanic provinces in the North Atlantic Ocean.</title>
        <authorList>
            <person name="Gomez-Pereira P.R."/>
            <person name="Schuler M."/>
            <person name="Fuchs B.M."/>
            <person name="Bennke C."/>
            <person name="Teeling H."/>
            <person name="Waldmann J."/>
            <person name="Richter M."/>
            <person name="Barbe V."/>
            <person name="Bataille E."/>
            <person name="Glockner F.O."/>
            <person name="Amann R."/>
        </authorList>
    </citation>
    <scope>NUCLEOTIDE SEQUENCE</scope>
</reference>
<keyword evidence="4" id="KW-0808">Transferase</keyword>